<keyword evidence="1" id="KW-0472">Membrane</keyword>
<dbReference type="RefSeq" id="WP_316025307.1">
    <property type="nucleotide sequence ID" value="NZ_JAWDIO010000002.1"/>
</dbReference>
<keyword evidence="1" id="KW-0812">Transmembrane</keyword>
<gene>
    <name evidence="3" type="ORF">RS130_06655</name>
</gene>
<dbReference type="InterPro" id="IPR006860">
    <property type="entry name" value="FecR"/>
</dbReference>
<keyword evidence="4" id="KW-1185">Reference proteome</keyword>
<name>A0ABU3SUG6_9ALTE</name>
<dbReference type="PANTHER" id="PTHR30273">
    <property type="entry name" value="PERIPLASMIC SIGNAL SENSOR AND SIGMA FACTOR ACTIVATOR FECR-RELATED"/>
    <property type="match status" value="1"/>
</dbReference>
<evidence type="ECO:0000259" key="2">
    <source>
        <dbReference type="Pfam" id="PF04773"/>
    </source>
</evidence>
<dbReference type="Proteomes" id="UP001247805">
    <property type="component" value="Unassembled WGS sequence"/>
</dbReference>
<feature type="domain" description="FecR protein" evidence="2">
    <location>
        <begin position="193"/>
        <end position="266"/>
    </location>
</feature>
<evidence type="ECO:0000313" key="4">
    <source>
        <dbReference type="Proteomes" id="UP001247805"/>
    </source>
</evidence>
<dbReference type="InterPro" id="IPR012373">
    <property type="entry name" value="Ferrdict_sens_TM"/>
</dbReference>
<comment type="caution">
    <text evidence="3">The sequence shown here is derived from an EMBL/GenBank/DDBJ whole genome shotgun (WGS) entry which is preliminary data.</text>
</comment>
<feature type="transmembrane region" description="Helical" evidence="1">
    <location>
        <begin position="108"/>
        <end position="128"/>
    </location>
</feature>
<dbReference type="Gene3D" id="2.60.120.1440">
    <property type="match status" value="1"/>
</dbReference>
<accession>A0ABU3SUG6</accession>
<dbReference type="Pfam" id="PF04773">
    <property type="entry name" value="FecR"/>
    <property type="match status" value="1"/>
</dbReference>
<dbReference type="SUPFAM" id="SSF49899">
    <property type="entry name" value="Concanavalin A-like lectins/glucanases"/>
    <property type="match status" value="1"/>
</dbReference>
<reference evidence="3 4" key="1">
    <citation type="submission" date="2023-10" db="EMBL/GenBank/DDBJ databases">
        <title>Glaciecola aquimarina strain GGW-M5 nov., isolated from a coastal seawater.</title>
        <authorList>
            <person name="Bayburt H."/>
            <person name="Kim J.M."/>
            <person name="Choi B.J."/>
            <person name="Jeon C.O."/>
        </authorList>
    </citation>
    <scope>NUCLEOTIDE SEQUENCE [LARGE SCALE GENOMIC DNA]</scope>
    <source>
        <strain evidence="3 4">KCTC 32108</strain>
    </source>
</reference>
<evidence type="ECO:0000313" key="3">
    <source>
        <dbReference type="EMBL" id="MDU0353653.1"/>
    </source>
</evidence>
<dbReference type="Pfam" id="PF13385">
    <property type="entry name" value="Laminin_G_3"/>
    <property type="match status" value="1"/>
</dbReference>
<organism evidence="3 4">
    <name type="scientific">Paraglaciecola aquimarina</name>
    <dbReference type="NCBI Taxonomy" id="1235557"/>
    <lineage>
        <taxon>Bacteria</taxon>
        <taxon>Pseudomonadati</taxon>
        <taxon>Pseudomonadota</taxon>
        <taxon>Gammaproteobacteria</taxon>
        <taxon>Alteromonadales</taxon>
        <taxon>Alteromonadaceae</taxon>
        <taxon>Paraglaciecola</taxon>
    </lineage>
</organism>
<proteinExistence type="predicted"/>
<keyword evidence="1" id="KW-1133">Transmembrane helix</keyword>
<dbReference type="Gene3D" id="2.60.120.200">
    <property type="match status" value="1"/>
</dbReference>
<dbReference type="InterPro" id="IPR013320">
    <property type="entry name" value="ConA-like_dom_sf"/>
</dbReference>
<dbReference type="PANTHER" id="PTHR30273:SF2">
    <property type="entry name" value="PROTEIN FECR"/>
    <property type="match status" value="1"/>
</dbReference>
<protein>
    <submittedName>
        <fullName evidence="3">LamG-like jellyroll fold domain-containing protein</fullName>
    </submittedName>
</protein>
<dbReference type="EMBL" id="JAWDIO010000002">
    <property type="protein sequence ID" value="MDU0353653.1"/>
    <property type="molecule type" value="Genomic_DNA"/>
</dbReference>
<evidence type="ECO:0000256" key="1">
    <source>
        <dbReference type="SAM" id="Phobius"/>
    </source>
</evidence>
<sequence>MISNIETHKRFSDLLGLLIEEKASPEQISELLELAKQNDEFKHILRNQLEMDNLISQALCSTNQAENFVEKVLAESANSHANTEFEKRVMEALPKDPKISTGKSSGTVAWIISGLSIAACMIISVLSFTQPSHHQTGTELSLASRAEIQDKGVAIVANAVGLDNPDHFVIGKSVAPGKLQIDDGFLELEFYHGAQLKIAGPAELEIVSAKRVKLFKGKVMTDVPTVAIGFTIDTPNSEVVDLGTAIGVQVDANGDSQVHVFEGLVEAISKAGVKKLIEKGDAVSFFSEDAKQWQDDQATASQFNEFSEIADLTYLATSQKQQDWLAVKEELLQDPALVAYYDFEKADNKPRLLKNRAANNHGTHGAIVGAKWGKGPWNGKGALEFKRPGDRVRIDITDKFKSFTLASWVKIDSLDRAYNSLLLTDGYKPGDIHWQIGNFHHNQIGTIILGLSSTELGAKDYKVEPFFSTAESGTWYHLATTVDQDSEQVKIFVNGSLFKTAPLTKKSEYWHIGKASIANWDNMNLGSPIRNLNGSMAELVILSRALGDDEINRIALNDAPHKNLSANIYSE</sequence>